<protein>
    <submittedName>
        <fullName evidence="8">Class I SAM-dependent rRNA methyltransferase</fullName>
    </submittedName>
</protein>
<evidence type="ECO:0000256" key="5">
    <source>
        <dbReference type="ARBA" id="ARBA00022691"/>
    </source>
</evidence>
<dbReference type="GO" id="GO:0005737">
    <property type="term" value="C:cytoplasm"/>
    <property type="evidence" value="ECO:0007669"/>
    <property type="project" value="UniProtKB-SubCell"/>
</dbReference>
<evidence type="ECO:0000256" key="3">
    <source>
        <dbReference type="ARBA" id="ARBA00022603"/>
    </source>
</evidence>
<keyword evidence="4" id="KW-0808">Transferase</keyword>
<organism evidence="8 9">
    <name type="scientific">Halomarinibacterium sedimenti</name>
    <dbReference type="NCBI Taxonomy" id="2857106"/>
    <lineage>
        <taxon>Bacteria</taxon>
        <taxon>Pseudomonadati</taxon>
        <taxon>Bacteroidota</taxon>
        <taxon>Flavobacteriia</taxon>
        <taxon>Flavobacteriales</taxon>
        <taxon>Flavobacteriaceae</taxon>
        <taxon>Halomarinibacterium</taxon>
    </lineage>
</organism>
<name>A0A9X1FQZ6_9FLAO</name>
<dbReference type="Pfam" id="PF17785">
    <property type="entry name" value="PUA_3"/>
    <property type="match status" value="1"/>
</dbReference>
<dbReference type="EMBL" id="JAHWDP010000007">
    <property type="protein sequence ID" value="MBW2939006.1"/>
    <property type="molecule type" value="Genomic_DNA"/>
</dbReference>
<feature type="domain" description="RlmI-like PUA" evidence="7">
    <location>
        <begin position="15"/>
        <end position="79"/>
    </location>
</feature>
<dbReference type="GO" id="GO:0003723">
    <property type="term" value="F:RNA binding"/>
    <property type="evidence" value="ECO:0007669"/>
    <property type="project" value="InterPro"/>
</dbReference>
<dbReference type="GO" id="GO:0032259">
    <property type="term" value="P:methylation"/>
    <property type="evidence" value="ECO:0007669"/>
    <property type="project" value="UniProtKB-KW"/>
</dbReference>
<accession>A0A9X1FQZ6</accession>
<dbReference type="GO" id="GO:0008168">
    <property type="term" value="F:methyltransferase activity"/>
    <property type="evidence" value="ECO:0007669"/>
    <property type="project" value="UniProtKB-KW"/>
</dbReference>
<dbReference type="RefSeq" id="WP_219053534.1">
    <property type="nucleotide sequence ID" value="NZ_JAHWDP010000007.1"/>
</dbReference>
<dbReference type="InterPro" id="IPR019614">
    <property type="entry name" value="SAM-dep_methyl-trfase"/>
</dbReference>
<evidence type="ECO:0000256" key="4">
    <source>
        <dbReference type="ARBA" id="ARBA00022679"/>
    </source>
</evidence>
<dbReference type="AlphaFoldDB" id="A0A9X1FQZ6"/>
<dbReference type="Pfam" id="PF10672">
    <property type="entry name" value="Methyltrans_SAM"/>
    <property type="match status" value="1"/>
</dbReference>
<evidence type="ECO:0000313" key="9">
    <source>
        <dbReference type="Proteomes" id="UP001138686"/>
    </source>
</evidence>
<dbReference type="CDD" id="cd11572">
    <property type="entry name" value="RlmI_M_like"/>
    <property type="match status" value="1"/>
</dbReference>
<keyword evidence="3 8" id="KW-0489">Methyltransferase</keyword>
<dbReference type="CDD" id="cd21153">
    <property type="entry name" value="PUA_RlmI"/>
    <property type="match status" value="1"/>
</dbReference>
<evidence type="ECO:0000256" key="2">
    <source>
        <dbReference type="ARBA" id="ARBA00022490"/>
    </source>
</evidence>
<feature type="domain" description="S-adenosylmethionine-dependent methyltransferase" evidence="6">
    <location>
        <begin position="186"/>
        <end position="346"/>
    </location>
</feature>
<proteinExistence type="predicted"/>
<dbReference type="PANTHER" id="PTHR42873:SF1">
    <property type="entry name" value="S-ADENOSYLMETHIONINE-DEPENDENT METHYLTRANSFERASE DOMAIN-CONTAINING PROTEIN"/>
    <property type="match status" value="1"/>
</dbReference>
<keyword evidence="2" id="KW-0963">Cytoplasm</keyword>
<comment type="caution">
    <text evidence="8">The sequence shown here is derived from an EMBL/GenBank/DDBJ whole genome shotgun (WGS) entry which is preliminary data.</text>
</comment>
<reference evidence="8" key="1">
    <citation type="submission" date="2021-07" db="EMBL/GenBank/DDBJ databases">
        <title>Aureisphaera sp. CAU 1614 isolated from sea sediment.</title>
        <authorList>
            <person name="Kim W."/>
        </authorList>
    </citation>
    <scope>NUCLEOTIDE SEQUENCE</scope>
    <source>
        <strain evidence="8">CAU 1614</strain>
    </source>
</reference>
<evidence type="ECO:0000256" key="1">
    <source>
        <dbReference type="ARBA" id="ARBA00004496"/>
    </source>
</evidence>
<evidence type="ECO:0000259" key="7">
    <source>
        <dbReference type="Pfam" id="PF17785"/>
    </source>
</evidence>
<sequence length="417" mass="46549">MNLKILHTSPQILAVKLNAAGERSLRKQHPWIFSESIQKINKEGNAGDIAVIFSQNGNKPMGIGLFDPHSPIRIKMLHFGSGAKIDNEFFSEKIQLAHSLREDLLKTNTNSYRLIFGENDGFPSLIADVYAHVLVIKLYSAIWLPFFETIVTELLNVSKCKSAVLRLSRNIQKQTDVHQLTDGTILYGELKDEDVHFMEHGVQFSANVIKGHKTGYFLDHRHNRKRVGELSRGKTVLDVFAYAGGFSVHSLTNGAKEVTSLDISEQALQLAIANGKLNTFSGKHKTLAGDAFQILQNLIAENKTFDVVVIDPPSFAKSAKEVPMALKKYSQLASLGEQLVASKGLLVLASCSSRVTSEEFFSINERVLRDSGRKFKIMDKTFHDIDHPISFPEGAYLKCGYYQLDKYTQNPNCCKSC</sequence>
<dbReference type="CDD" id="cd02440">
    <property type="entry name" value="AdoMet_MTases"/>
    <property type="match status" value="1"/>
</dbReference>
<dbReference type="Proteomes" id="UP001138686">
    <property type="component" value="Unassembled WGS sequence"/>
</dbReference>
<gene>
    <name evidence="8" type="ORF">KXJ69_12890</name>
</gene>
<dbReference type="InterPro" id="IPR041532">
    <property type="entry name" value="RlmI-like_PUA"/>
</dbReference>
<evidence type="ECO:0000313" key="8">
    <source>
        <dbReference type="EMBL" id="MBW2939006.1"/>
    </source>
</evidence>
<keyword evidence="9" id="KW-1185">Reference proteome</keyword>
<keyword evidence="5" id="KW-0949">S-adenosyl-L-methionine</keyword>
<evidence type="ECO:0000259" key="6">
    <source>
        <dbReference type="Pfam" id="PF10672"/>
    </source>
</evidence>
<comment type="subcellular location">
    <subcellularLocation>
        <location evidence="1">Cytoplasm</location>
    </subcellularLocation>
</comment>
<dbReference type="PROSITE" id="PS50890">
    <property type="entry name" value="PUA"/>
    <property type="match status" value="1"/>
</dbReference>
<dbReference type="PANTHER" id="PTHR42873">
    <property type="entry name" value="RIBOSOMAL RNA LARGE SUBUNIT METHYLTRANSFERASE"/>
    <property type="match status" value="1"/>
</dbReference>